<accession>A0A507FJH0</accession>
<comment type="caution">
    <text evidence="8">The sequence shown here is derived from an EMBL/GenBank/DDBJ whole genome shotgun (WGS) entry which is preliminary data.</text>
</comment>
<name>A0A507FJH0_9FUNG</name>
<evidence type="ECO:0000256" key="3">
    <source>
        <dbReference type="ARBA" id="ARBA00022771"/>
    </source>
</evidence>
<keyword evidence="2" id="KW-0677">Repeat</keyword>
<feature type="compositionally biased region" description="Pro residues" evidence="6">
    <location>
        <begin position="536"/>
        <end position="546"/>
    </location>
</feature>
<dbReference type="STRING" id="246404.A0A507FJH0"/>
<keyword evidence="9" id="KW-1185">Reference proteome</keyword>
<keyword evidence="4 5" id="KW-0862">Zinc</keyword>
<dbReference type="InterPro" id="IPR027417">
    <property type="entry name" value="P-loop_NTPase"/>
</dbReference>
<proteinExistence type="predicted"/>
<feature type="compositionally biased region" description="Gly residues" evidence="6">
    <location>
        <begin position="421"/>
        <end position="432"/>
    </location>
</feature>
<dbReference type="PANTHER" id="PTHR12547">
    <property type="entry name" value="CCCH ZINC FINGER/TIS11-RELATED"/>
    <property type="match status" value="1"/>
</dbReference>
<feature type="zinc finger region" description="C3H1-type" evidence="5">
    <location>
        <begin position="447"/>
        <end position="477"/>
    </location>
</feature>
<dbReference type="SUPFAM" id="SSF90229">
    <property type="entry name" value="CCCH zinc finger"/>
    <property type="match status" value="2"/>
</dbReference>
<dbReference type="SMART" id="SM00015">
    <property type="entry name" value="IQ"/>
    <property type="match status" value="3"/>
</dbReference>
<dbReference type="Gene3D" id="1.20.5.190">
    <property type="match status" value="1"/>
</dbReference>
<dbReference type="Pfam" id="PF00642">
    <property type="entry name" value="zf-CCCH"/>
    <property type="match status" value="1"/>
</dbReference>
<dbReference type="PROSITE" id="PS50096">
    <property type="entry name" value="IQ"/>
    <property type="match status" value="2"/>
</dbReference>
<dbReference type="Proteomes" id="UP000320333">
    <property type="component" value="Unassembled WGS sequence"/>
</dbReference>
<evidence type="ECO:0000313" key="9">
    <source>
        <dbReference type="Proteomes" id="UP000320333"/>
    </source>
</evidence>
<evidence type="ECO:0000256" key="6">
    <source>
        <dbReference type="SAM" id="MobiDB-lite"/>
    </source>
</evidence>
<dbReference type="InterPro" id="IPR045877">
    <property type="entry name" value="ZFP36-like"/>
</dbReference>
<reference evidence="8 9" key="1">
    <citation type="journal article" date="2019" name="Sci. Rep.">
        <title>Comparative genomics of chytrid fungi reveal insights into the obligate biotrophic and pathogenic lifestyle of Synchytrium endobioticum.</title>
        <authorList>
            <person name="van de Vossenberg B.T.L.H."/>
            <person name="Warris S."/>
            <person name="Nguyen H.D.T."/>
            <person name="van Gent-Pelzer M.P.E."/>
            <person name="Joly D.L."/>
            <person name="van de Geest H.C."/>
            <person name="Bonants P.J.M."/>
            <person name="Smith D.S."/>
            <person name="Levesque C.A."/>
            <person name="van der Lee T.A.J."/>
        </authorList>
    </citation>
    <scope>NUCLEOTIDE SEQUENCE [LARGE SCALE GENOMIC DNA]</scope>
    <source>
        <strain evidence="8 9">CBS 675.73</strain>
    </source>
</reference>
<dbReference type="EMBL" id="QEAP01000080">
    <property type="protein sequence ID" value="TPX75456.1"/>
    <property type="molecule type" value="Genomic_DNA"/>
</dbReference>
<evidence type="ECO:0000259" key="7">
    <source>
        <dbReference type="PROSITE" id="PS50103"/>
    </source>
</evidence>
<evidence type="ECO:0000256" key="1">
    <source>
        <dbReference type="ARBA" id="ARBA00022723"/>
    </source>
</evidence>
<dbReference type="InterPro" id="IPR000048">
    <property type="entry name" value="IQ_motif_EF-hand-BS"/>
</dbReference>
<dbReference type="SMART" id="SM00356">
    <property type="entry name" value="ZnF_C3H1"/>
    <property type="match status" value="2"/>
</dbReference>
<dbReference type="GO" id="GO:0008270">
    <property type="term" value="F:zinc ion binding"/>
    <property type="evidence" value="ECO:0007669"/>
    <property type="project" value="UniProtKB-KW"/>
</dbReference>
<keyword evidence="1 5" id="KW-0479">Metal-binding</keyword>
<feature type="domain" description="C3H1-type" evidence="7">
    <location>
        <begin position="562"/>
        <end position="591"/>
    </location>
</feature>
<dbReference type="InterPro" id="IPR000571">
    <property type="entry name" value="Znf_CCCH"/>
</dbReference>
<dbReference type="AlphaFoldDB" id="A0A507FJH0"/>
<sequence length="617" mass="70772">MALSFEIRRSLHGADIVDDYFKVSWEAEKSRQEEYDSDVKLQSRIRGHLARLKLKKQIAASINLQRIFRGFKARKFVKAERERMELKAKLAFWNQKVTLIQKIWRGFKTRKSHDFYGRKKYLADLVVKMEQTRLSIEAHEKAQMEALVTRQRDFDQKLLRKLAGQRHHLVGTRAIPGVMRKFNEPLLTHSYYIQDGEDSCKRVLDEQRIVKLPPLSQLPEKELKESDELKNWIHSTVGKNYRGIRVKPAPLATSSKPISLEKRAQGPFLPKTLLEKKKGKPLKPTLRVETDFYDTYNYWKNERLKESTLRITDQRITTNRFIHHKSSEYLLRQSPYKLIQTFRDVEKYGKDKLLEFDRRKCASLDETKLFQFAAFLHPPRRHYAFPTLHASAYSKSTPAEDPYSWASSGLENIAPRLLMGGKPGSGGAGAGGSQTSTMPPGTTPLPPYKTVICRSYYSKGKCFRAEPEKCWFVHDVSEMRVVGGGSGGGGTSADTHSFPQPQRRGGDPDHAFNATHETVKLYEKSLATAGKAPMYPKTPPTTPQQPHPQQTGKKAATADPRLYKTEMCRFYEASGGQCRFGSACTFAHGVDELRRRRDEKTDATIQFQVDDFFKRME</sequence>
<dbReference type="Gene3D" id="4.10.1000.10">
    <property type="entry name" value="Zinc finger, CCCH-type"/>
    <property type="match status" value="2"/>
</dbReference>
<gene>
    <name evidence="8" type="ORF">CcCBS67573_g03274</name>
</gene>
<dbReference type="SUPFAM" id="SSF52540">
    <property type="entry name" value="P-loop containing nucleoside triphosphate hydrolases"/>
    <property type="match status" value="1"/>
</dbReference>
<feature type="domain" description="C3H1-type" evidence="7">
    <location>
        <begin position="447"/>
        <end position="477"/>
    </location>
</feature>
<dbReference type="PROSITE" id="PS50103">
    <property type="entry name" value="ZF_C3H1"/>
    <property type="match status" value="2"/>
</dbReference>
<feature type="region of interest" description="Disordered" evidence="6">
    <location>
        <begin position="531"/>
        <end position="558"/>
    </location>
</feature>
<feature type="zinc finger region" description="C3H1-type" evidence="5">
    <location>
        <begin position="562"/>
        <end position="591"/>
    </location>
</feature>
<dbReference type="PANTHER" id="PTHR12547:SF18">
    <property type="entry name" value="PROTEIN TIS11"/>
    <property type="match status" value="1"/>
</dbReference>
<dbReference type="InterPro" id="IPR036855">
    <property type="entry name" value="Znf_CCCH_sf"/>
</dbReference>
<dbReference type="Pfam" id="PF00612">
    <property type="entry name" value="IQ"/>
    <property type="match status" value="3"/>
</dbReference>
<feature type="region of interest" description="Disordered" evidence="6">
    <location>
        <begin position="420"/>
        <end position="444"/>
    </location>
</feature>
<organism evidence="8 9">
    <name type="scientific">Chytriomyces confervae</name>
    <dbReference type="NCBI Taxonomy" id="246404"/>
    <lineage>
        <taxon>Eukaryota</taxon>
        <taxon>Fungi</taxon>
        <taxon>Fungi incertae sedis</taxon>
        <taxon>Chytridiomycota</taxon>
        <taxon>Chytridiomycota incertae sedis</taxon>
        <taxon>Chytridiomycetes</taxon>
        <taxon>Chytridiales</taxon>
        <taxon>Chytriomycetaceae</taxon>
        <taxon>Chytriomyces</taxon>
    </lineage>
</organism>
<evidence type="ECO:0000313" key="8">
    <source>
        <dbReference type="EMBL" id="TPX75456.1"/>
    </source>
</evidence>
<feature type="region of interest" description="Disordered" evidence="6">
    <location>
        <begin position="483"/>
        <end position="512"/>
    </location>
</feature>
<keyword evidence="3 5" id="KW-0863">Zinc-finger</keyword>
<dbReference type="FunFam" id="4.10.1000.10:FF:000001">
    <property type="entry name" value="zinc finger CCCH domain-containing protein 15-like"/>
    <property type="match status" value="1"/>
</dbReference>
<evidence type="ECO:0000256" key="2">
    <source>
        <dbReference type="ARBA" id="ARBA00022737"/>
    </source>
</evidence>
<dbReference type="OrthoDB" id="190375at2759"/>
<protein>
    <recommendedName>
        <fullName evidence="7">C3H1-type domain-containing protein</fullName>
    </recommendedName>
</protein>
<evidence type="ECO:0000256" key="5">
    <source>
        <dbReference type="PROSITE-ProRule" id="PRU00723"/>
    </source>
</evidence>
<dbReference type="GO" id="GO:0003729">
    <property type="term" value="F:mRNA binding"/>
    <property type="evidence" value="ECO:0007669"/>
    <property type="project" value="InterPro"/>
</dbReference>
<evidence type="ECO:0000256" key="4">
    <source>
        <dbReference type="ARBA" id="ARBA00022833"/>
    </source>
</evidence>